<accession>A0ABY6ZK54</accession>
<dbReference type="PROSITE" id="PS50893">
    <property type="entry name" value="ABC_TRANSPORTER_2"/>
    <property type="match status" value="1"/>
</dbReference>
<keyword evidence="3 5" id="KW-0067">ATP-binding</keyword>
<evidence type="ECO:0000256" key="1">
    <source>
        <dbReference type="ARBA" id="ARBA00022448"/>
    </source>
</evidence>
<keyword evidence="2" id="KW-0547">Nucleotide-binding</keyword>
<evidence type="ECO:0000256" key="3">
    <source>
        <dbReference type="ARBA" id="ARBA00022840"/>
    </source>
</evidence>
<dbReference type="PANTHER" id="PTHR24220">
    <property type="entry name" value="IMPORT ATP-BINDING PROTEIN"/>
    <property type="match status" value="1"/>
</dbReference>
<reference evidence="5" key="1">
    <citation type="submission" date="2022-08" db="EMBL/GenBank/DDBJ databases">
        <title>Alicyclobacillus fastidiosus DSM 17978, complete genome.</title>
        <authorList>
            <person name="Wang Q."/>
            <person name="Cai R."/>
            <person name="Wang Z."/>
        </authorList>
    </citation>
    <scope>NUCLEOTIDE SEQUENCE</scope>
    <source>
        <strain evidence="5">DSM 17978</strain>
    </source>
</reference>
<dbReference type="Pfam" id="PF00005">
    <property type="entry name" value="ABC_tran"/>
    <property type="match status" value="1"/>
</dbReference>
<dbReference type="InterPro" id="IPR003593">
    <property type="entry name" value="AAA+_ATPase"/>
</dbReference>
<dbReference type="InterPro" id="IPR017911">
    <property type="entry name" value="MacB-like_ATP-bd"/>
</dbReference>
<proteinExistence type="predicted"/>
<dbReference type="Gene3D" id="3.40.50.300">
    <property type="entry name" value="P-loop containing nucleotide triphosphate hydrolases"/>
    <property type="match status" value="1"/>
</dbReference>
<dbReference type="PROSITE" id="PS00211">
    <property type="entry name" value="ABC_TRANSPORTER_1"/>
    <property type="match status" value="1"/>
</dbReference>
<dbReference type="PANTHER" id="PTHR24220:SF692">
    <property type="entry name" value="ABC TRANSPORTER DOMAIN-CONTAINING PROTEIN"/>
    <property type="match status" value="1"/>
</dbReference>
<evidence type="ECO:0000256" key="2">
    <source>
        <dbReference type="ARBA" id="ARBA00022741"/>
    </source>
</evidence>
<dbReference type="InterPro" id="IPR003439">
    <property type="entry name" value="ABC_transporter-like_ATP-bd"/>
</dbReference>
<keyword evidence="6" id="KW-1185">Reference proteome</keyword>
<evidence type="ECO:0000259" key="4">
    <source>
        <dbReference type="PROSITE" id="PS50893"/>
    </source>
</evidence>
<feature type="domain" description="ABC transporter" evidence="4">
    <location>
        <begin position="2"/>
        <end position="224"/>
    </location>
</feature>
<organism evidence="5 6">
    <name type="scientific">Alicyclobacillus fastidiosus</name>
    <dbReference type="NCBI Taxonomy" id="392011"/>
    <lineage>
        <taxon>Bacteria</taxon>
        <taxon>Bacillati</taxon>
        <taxon>Bacillota</taxon>
        <taxon>Bacilli</taxon>
        <taxon>Bacillales</taxon>
        <taxon>Alicyclobacillaceae</taxon>
        <taxon>Alicyclobacillus</taxon>
    </lineage>
</organism>
<evidence type="ECO:0000313" key="6">
    <source>
        <dbReference type="Proteomes" id="UP001164761"/>
    </source>
</evidence>
<protein>
    <submittedName>
        <fullName evidence="5">ABC transporter ATP-binding protein</fullName>
    </submittedName>
</protein>
<dbReference type="Proteomes" id="UP001164761">
    <property type="component" value="Chromosome"/>
</dbReference>
<dbReference type="EMBL" id="CP104067">
    <property type="protein sequence ID" value="WAH43298.1"/>
    <property type="molecule type" value="Genomic_DNA"/>
</dbReference>
<dbReference type="InterPro" id="IPR015854">
    <property type="entry name" value="ABC_transpr_LolD-like"/>
</dbReference>
<dbReference type="GO" id="GO:0005524">
    <property type="term" value="F:ATP binding"/>
    <property type="evidence" value="ECO:0007669"/>
    <property type="project" value="UniProtKB-KW"/>
</dbReference>
<dbReference type="CDD" id="cd03255">
    <property type="entry name" value="ABC_MJ0796_LolCDE_FtsE"/>
    <property type="match status" value="1"/>
</dbReference>
<dbReference type="InterPro" id="IPR017871">
    <property type="entry name" value="ABC_transporter-like_CS"/>
</dbReference>
<dbReference type="SMART" id="SM00382">
    <property type="entry name" value="AAA"/>
    <property type="match status" value="1"/>
</dbReference>
<dbReference type="SUPFAM" id="SSF52540">
    <property type="entry name" value="P-loop containing nucleoside triphosphate hydrolases"/>
    <property type="match status" value="1"/>
</dbReference>
<dbReference type="RefSeq" id="WP_268007181.1">
    <property type="nucleotide sequence ID" value="NZ_CP104067.1"/>
</dbReference>
<name>A0ABY6ZK54_9BACL</name>
<evidence type="ECO:0000313" key="5">
    <source>
        <dbReference type="EMBL" id="WAH43298.1"/>
    </source>
</evidence>
<sequence>MIALRSITKRYEVGEETLTVLKEIDLTIEDGEFVSIMGPSGSGKSTLMHILGCLDLPTAGSYRLDDIEVAERTKRELALLRNQSIGFVFQNFHLLPRMSALRNVELPMMYAGVPRAARRARAAQLLTQVGLADRARHLPTALSGGQKQRVAIARALANSPRLLLADEPTGALDQATGADIMELFRQLHEAGMTIVIITHDPSVAACAQRTIRLVDGVIQEEGRA</sequence>
<gene>
    <name evidence="5" type="ORF">NZD89_07855</name>
</gene>
<dbReference type="InterPro" id="IPR027417">
    <property type="entry name" value="P-loop_NTPase"/>
</dbReference>
<keyword evidence="1" id="KW-0813">Transport</keyword>